<reference evidence="3" key="1">
    <citation type="submission" date="2018-11" db="EMBL/GenBank/DDBJ databases">
        <authorList>
            <consortium name="Pathogen Informatics"/>
        </authorList>
    </citation>
    <scope>NUCLEOTIDE SEQUENCE</scope>
</reference>
<dbReference type="GO" id="GO:0034450">
    <property type="term" value="F:ubiquitin-ubiquitin ligase activity"/>
    <property type="evidence" value="ECO:0007669"/>
    <property type="project" value="TreeGrafter"/>
</dbReference>
<keyword evidence="4" id="KW-1185">Reference proteome</keyword>
<dbReference type="FunFam" id="1.10.8.10:FF:000009">
    <property type="entry name" value="Putative E3 ubiquitin-protein ligase UBR5"/>
    <property type="match status" value="1"/>
</dbReference>
<feature type="region of interest" description="Disordered" evidence="1">
    <location>
        <begin position="204"/>
        <end position="230"/>
    </location>
</feature>
<name>A0A3S5AH65_9PLAT</name>
<dbReference type="AlphaFoldDB" id="A0A3S5AH65"/>
<protein>
    <recommendedName>
        <fullName evidence="2">E3 ubiquitin-protein ligase UBR5 ubiquitin-associated domain-containing protein</fullName>
    </recommendedName>
</protein>
<dbReference type="GO" id="GO:0005737">
    <property type="term" value="C:cytoplasm"/>
    <property type="evidence" value="ECO:0007669"/>
    <property type="project" value="TreeGrafter"/>
</dbReference>
<comment type="caution">
    <text evidence="3">The sequence shown here is derived from an EMBL/GenBank/DDBJ whole genome shotgun (WGS) entry which is preliminary data.</text>
</comment>
<dbReference type="Proteomes" id="UP000784294">
    <property type="component" value="Unassembled WGS sequence"/>
</dbReference>
<dbReference type="PANTHER" id="PTHR46276:SF1">
    <property type="entry name" value="E3 UBIQUITIN-PROTEIN LIGASE UBR5"/>
    <property type="match status" value="1"/>
</dbReference>
<gene>
    <name evidence="3" type="ORF">PXEA_LOCUS13609</name>
</gene>
<dbReference type="Pfam" id="PF11547">
    <property type="entry name" value="E3_UbLigase_EDD"/>
    <property type="match status" value="1"/>
</dbReference>
<dbReference type="GO" id="GO:0090263">
    <property type="term" value="P:positive regulation of canonical Wnt signaling pathway"/>
    <property type="evidence" value="ECO:0007669"/>
    <property type="project" value="TreeGrafter"/>
</dbReference>
<dbReference type="Gene3D" id="1.10.8.10">
    <property type="entry name" value="DNA helicase RuvA subunit, C-terminal domain"/>
    <property type="match status" value="1"/>
</dbReference>
<proteinExistence type="predicted"/>
<accession>A0A3S5AH65</accession>
<evidence type="ECO:0000313" key="3">
    <source>
        <dbReference type="EMBL" id="VEL20169.1"/>
    </source>
</evidence>
<dbReference type="OrthoDB" id="298098at2759"/>
<feature type="domain" description="E3 ubiquitin-protein ligase UBR5 ubiquitin-associated" evidence="2">
    <location>
        <begin position="156"/>
        <end position="206"/>
    </location>
</feature>
<dbReference type="GO" id="GO:0043130">
    <property type="term" value="F:ubiquitin binding"/>
    <property type="evidence" value="ECO:0007669"/>
    <property type="project" value="InterPro"/>
</dbReference>
<dbReference type="CDD" id="cd14423">
    <property type="entry name" value="CUE_UBR5"/>
    <property type="match status" value="1"/>
</dbReference>
<dbReference type="GO" id="GO:0000209">
    <property type="term" value="P:protein polyubiquitination"/>
    <property type="evidence" value="ECO:0007669"/>
    <property type="project" value="TreeGrafter"/>
</dbReference>
<dbReference type="GO" id="GO:0005634">
    <property type="term" value="C:nucleus"/>
    <property type="evidence" value="ECO:0007669"/>
    <property type="project" value="TreeGrafter"/>
</dbReference>
<feature type="region of interest" description="Disordered" evidence="1">
    <location>
        <begin position="95"/>
        <end position="118"/>
    </location>
</feature>
<evidence type="ECO:0000256" key="1">
    <source>
        <dbReference type="SAM" id="MobiDB-lite"/>
    </source>
</evidence>
<evidence type="ECO:0000313" key="4">
    <source>
        <dbReference type="Proteomes" id="UP000784294"/>
    </source>
</evidence>
<feature type="compositionally biased region" description="Gly residues" evidence="1">
    <location>
        <begin position="212"/>
        <end position="223"/>
    </location>
</feature>
<dbReference type="EMBL" id="CAAALY010045105">
    <property type="protein sequence ID" value="VEL20169.1"/>
    <property type="molecule type" value="Genomic_DNA"/>
</dbReference>
<organism evidence="3 4">
    <name type="scientific">Protopolystoma xenopodis</name>
    <dbReference type="NCBI Taxonomy" id="117903"/>
    <lineage>
        <taxon>Eukaryota</taxon>
        <taxon>Metazoa</taxon>
        <taxon>Spiralia</taxon>
        <taxon>Lophotrochozoa</taxon>
        <taxon>Platyhelminthes</taxon>
        <taxon>Monogenea</taxon>
        <taxon>Polyopisthocotylea</taxon>
        <taxon>Polystomatidea</taxon>
        <taxon>Polystomatidae</taxon>
        <taxon>Protopolystoma</taxon>
    </lineage>
</organism>
<dbReference type="InterPro" id="IPR024725">
    <property type="entry name" value="UBR5_UBA"/>
</dbReference>
<sequence length="339" mass="37553">MSSLFLFTHTQTKDGRSQSQIQSDVHEKLKEISEKIKRDGISLPEILRPLTQCAVADCVIGPSHIAMRLEVLLFFSYFQGWPRLQDWRGKLGDSRTGGSASLRDGSSAAVRGSSGGPCARSIRSPLNLLSRSSRGINLPREMQRQGICLSRPLASRIPASEVPESFIEQCQTVLQGKSRQLIIRELQRTNLDVNMTVNNLLSMDDEADQSGGNAGGAGTGSGGANSADDWEDDTEDLLSLLEHPEGHFLFEPDSLVGEEFFGPVRYRTDISQDYDYSFVSDRRKRRRLDTHLYLRGSEIYTNRSSVTGGAGIGESSGRSNVLDPLHPLNFHVVAYFRFN</sequence>
<dbReference type="PANTHER" id="PTHR46276">
    <property type="entry name" value="E3 UBIQUITIN-PROTEIN LIGASE UBR5"/>
    <property type="match status" value="1"/>
</dbReference>
<evidence type="ECO:0000259" key="2">
    <source>
        <dbReference type="Pfam" id="PF11547"/>
    </source>
</evidence>